<dbReference type="PANTHER" id="PTHR37271">
    <property type="entry name" value="KARYOGAMY PROTEIN KAR9"/>
    <property type="match status" value="1"/>
</dbReference>
<keyword evidence="3" id="KW-1185">Reference proteome</keyword>
<feature type="compositionally biased region" description="Low complexity" evidence="1">
    <location>
        <begin position="683"/>
        <end position="697"/>
    </location>
</feature>
<dbReference type="GO" id="GO:0051293">
    <property type="term" value="P:establishment of spindle localization"/>
    <property type="evidence" value="ECO:0007669"/>
    <property type="project" value="TreeGrafter"/>
</dbReference>
<feature type="region of interest" description="Disordered" evidence="1">
    <location>
        <begin position="671"/>
        <end position="796"/>
    </location>
</feature>
<feature type="compositionally biased region" description="Polar residues" evidence="1">
    <location>
        <begin position="461"/>
        <end position="475"/>
    </location>
</feature>
<evidence type="ECO:0000313" key="2">
    <source>
        <dbReference type="EMBL" id="KKF97456.1"/>
    </source>
</evidence>
<feature type="region of interest" description="Disordered" evidence="1">
    <location>
        <begin position="179"/>
        <end position="207"/>
    </location>
</feature>
<dbReference type="GO" id="GO:0043332">
    <property type="term" value="C:mating projection tip"/>
    <property type="evidence" value="ECO:0007669"/>
    <property type="project" value="TreeGrafter"/>
</dbReference>
<dbReference type="GO" id="GO:0005816">
    <property type="term" value="C:spindle pole body"/>
    <property type="evidence" value="ECO:0007669"/>
    <property type="project" value="TreeGrafter"/>
</dbReference>
<dbReference type="GO" id="GO:0030473">
    <property type="term" value="P:nuclear migration along microtubule"/>
    <property type="evidence" value="ECO:0007669"/>
    <property type="project" value="TreeGrafter"/>
</dbReference>
<dbReference type="GO" id="GO:0005938">
    <property type="term" value="C:cell cortex"/>
    <property type="evidence" value="ECO:0007669"/>
    <property type="project" value="TreeGrafter"/>
</dbReference>
<feature type="compositionally biased region" description="Polar residues" evidence="1">
    <location>
        <begin position="752"/>
        <end position="763"/>
    </location>
</feature>
<evidence type="ECO:0000256" key="1">
    <source>
        <dbReference type="SAM" id="MobiDB-lite"/>
    </source>
</evidence>
<feature type="compositionally biased region" description="Polar residues" evidence="1">
    <location>
        <begin position="713"/>
        <end position="723"/>
    </location>
</feature>
<comment type="caution">
    <text evidence="2">The sequence shown here is derived from an EMBL/GenBank/DDBJ whole genome shotgun (WGS) entry which is preliminary data.</text>
</comment>
<name>A0A0F8B5Q0_CERFI</name>
<dbReference type="GO" id="GO:0031578">
    <property type="term" value="P:mitotic spindle orientation checkpoint signaling"/>
    <property type="evidence" value="ECO:0007669"/>
    <property type="project" value="TreeGrafter"/>
</dbReference>
<accession>A0A0F8B5Q0</accession>
<dbReference type="PANTHER" id="PTHR37271:SF1">
    <property type="entry name" value="KARYOGAMY PROTEIN KAR9"/>
    <property type="match status" value="1"/>
</dbReference>
<feature type="compositionally biased region" description="Polar residues" evidence="1">
    <location>
        <begin position="772"/>
        <end position="781"/>
    </location>
</feature>
<gene>
    <name evidence="2" type="ORF">CFO_g203</name>
</gene>
<dbReference type="InterPro" id="IPR013889">
    <property type="entry name" value="Karyogamy_KAR9"/>
</dbReference>
<dbReference type="Pfam" id="PF08580">
    <property type="entry name" value="KAR9"/>
    <property type="match status" value="2"/>
</dbReference>
<dbReference type="EMBL" id="LBBL01000007">
    <property type="protein sequence ID" value="KKF97456.1"/>
    <property type="molecule type" value="Genomic_DNA"/>
</dbReference>
<proteinExistence type="predicted"/>
<dbReference type="Proteomes" id="UP000034841">
    <property type="component" value="Unassembled WGS sequence"/>
</dbReference>
<dbReference type="OrthoDB" id="5559380at2759"/>
<reference evidence="2 3" key="1">
    <citation type="submission" date="2015-04" db="EMBL/GenBank/DDBJ databases">
        <title>Genome sequence of Ceratocystis platani, a major pathogen of plane trees.</title>
        <authorList>
            <person name="Belbahri L."/>
        </authorList>
    </citation>
    <scope>NUCLEOTIDE SEQUENCE [LARGE SCALE GENOMIC DNA]</scope>
    <source>
        <strain evidence="2 3">CFO</strain>
    </source>
</reference>
<dbReference type="AlphaFoldDB" id="A0A0F8B5Q0"/>
<sequence length="876" mass="94620">MAAQSDATSTVAGAGSHDRPCNYSVCYSDGPACTNGDKTLTPTAHNITNAITTPTATVCSHENHHAYTYCSALANSSTSSLDSTIGISSASASFASAAESDREPLDAVSFGYLSLPSLAHSTSSPSLAQPATVQSTRKPSPGLAARLKALGFASATSKASPPATTTSVILDRAGGLVQHQARQLDENHQASSSATGPAPTIARRARPWKGTVRDISAAIANTISRSASFESLRSPRSVSDNSSALLSSPTNDDFNIGLSSPSSVSYTRLNGDTTTAATQRYTTAYCISTHAANNALINAAEQIRGWIAKASDVIDGLDSDDDVEWAAAGGREGLDEVEKAIVRFEDLINIYVSAIEDLQKRSDIGDVSTNDLNKAVVQMEHILEEWMKIRKSLNTAKEQVEIAMEWEELWNNVLGDIQGEMDELSRLVFEMEERRHKSMVSANENVDIGDLETIVEEVPANSRTQPLSSDSTSPESPGASFALDDSSLLALFARMQPLRASLDFLPMRLSVFENRAKKSFPTAFDELEMRRTALDGGYKKLEKDAECLRKELGEDRWVSVFRNAGRQAEKMYESVHRSVDKLQEAIDTGCHLTNPPLMTKKIESYEAKKMHYGPAIERVLSIIDKGVKDRLTVNGEILCLHSETQTKWASLKRTMAEMDLQLEEVHSQLSAGRKAAQDRLYAPVTPNTNPTTKPSTSRLSRAPSKSDLRPKWNASTNTNNIDTGHNFVPLTLTTPSPYAKRPMSVTPGANRPVSTLTPGSGSASRLPKMRSFSMSPRSTAASPAPGDTPTRNSQSRLSFRDRINNAVPGPYIQQAVLPKTRAPSRTGTLASQSTATTASTTNGGREMRRASYQPRTGGNSCFACADLTVAQSCRKR</sequence>
<feature type="compositionally biased region" description="Low complexity" evidence="1">
    <location>
        <begin position="826"/>
        <end position="844"/>
    </location>
</feature>
<organism evidence="2 3">
    <name type="scientific">Ceratocystis fimbriata f. sp. platani</name>
    <dbReference type="NCBI Taxonomy" id="88771"/>
    <lineage>
        <taxon>Eukaryota</taxon>
        <taxon>Fungi</taxon>
        <taxon>Dikarya</taxon>
        <taxon>Ascomycota</taxon>
        <taxon>Pezizomycotina</taxon>
        <taxon>Sordariomycetes</taxon>
        <taxon>Hypocreomycetidae</taxon>
        <taxon>Microascales</taxon>
        <taxon>Ceratocystidaceae</taxon>
        <taxon>Ceratocystis</taxon>
    </lineage>
</organism>
<protein>
    <submittedName>
        <fullName evidence="2">Cortical protein KAR9</fullName>
    </submittedName>
</protein>
<evidence type="ECO:0000313" key="3">
    <source>
        <dbReference type="Proteomes" id="UP000034841"/>
    </source>
</evidence>
<feature type="region of interest" description="Disordered" evidence="1">
    <location>
        <begin position="460"/>
        <end position="479"/>
    </location>
</feature>
<feature type="region of interest" description="Disordered" evidence="1">
    <location>
        <begin position="820"/>
        <end position="855"/>
    </location>
</feature>